<dbReference type="PANTHER" id="PTHR43877">
    <property type="entry name" value="AMINOALKYLPHOSPHONATE N-ACETYLTRANSFERASE-RELATED-RELATED"/>
    <property type="match status" value="1"/>
</dbReference>
<dbReference type="Gene3D" id="3.40.630.30">
    <property type="match status" value="1"/>
</dbReference>
<dbReference type="Pfam" id="PF00903">
    <property type="entry name" value="Glyoxalase"/>
    <property type="match status" value="1"/>
</dbReference>
<feature type="domain" description="VOC" evidence="5">
    <location>
        <begin position="187"/>
        <end position="301"/>
    </location>
</feature>
<dbReference type="AlphaFoldDB" id="A0A1V4ER51"/>
<evidence type="ECO:0000313" key="7">
    <source>
        <dbReference type="Proteomes" id="UP000190229"/>
    </source>
</evidence>
<dbReference type="GO" id="GO:0046872">
    <property type="term" value="F:metal ion binding"/>
    <property type="evidence" value="ECO:0007669"/>
    <property type="project" value="UniProtKB-KW"/>
</dbReference>
<evidence type="ECO:0008006" key="8">
    <source>
        <dbReference type="Google" id="ProtNLM"/>
    </source>
</evidence>
<keyword evidence="2" id="KW-0479">Metal-binding</keyword>
<dbReference type="InterPro" id="IPR016181">
    <property type="entry name" value="Acyl_CoA_acyltransferase"/>
</dbReference>
<dbReference type="InterPro" id="IPR029068">
    <property type="entry name" value="Glyas_Bleomycin-R_OHBP_Dase"/>
</dbReference>
<evidence type="ECO:0000313" key="6">
    <source>
        <dbReference type="EMBL" id="OPG15406.1"/>
    </source>
</evidence>
<accession>A0A1V4ER51</accession>
<keyword evidence="7" id="KW-1185">Reference proteome</keyword>
<proteinExistence type="predicted"/>
<evidence type="ECO:0000256" key="3">
    <source>
        <dbReference type="ARBA" id="ARBA00023315"/>
    </source>
</evidence>
<dbReference type="PROSITE" id="PS51819">
    <property type="entry name" value="VOC"/>
    <property type="match status" value="1"/>
</dbReference>
<dbReference type="Proteomes" id="UP000190229">
    <property type="component" value="Unassembled WGS sequence"/>
</dbReference>
<dbReference type="SUPFAM" id="SSF54593">
    <property type="entry name" value="Glyoxalase/Bleomycin resistance protein/Dihydroxybiphenyl dioxygenase"/>
    <property type="match status" value="1"/>
</dbReference>
<dbReference type="InterPro" id="IPR004360">
    <property type="entry name" value="Glyas_Fos-R_dOase_dom"/>
</dbReference>
<sequence>MDIRILHTVDASAYRNLRLQALSTNPEAFLTTYDDYLSRPLEHVTNQLTPDDDHFTVGAYVGDDSDHLVGTVTLVRERATKARHIANVVAMFVSPNFQRQGIGRELLADLIQRARQLNGVEQLRLSVVKDNVAAMALYQAVGFQVYGMEPNAMKTAVHSWDEVHMVLFLTSQGQPQRQPVSSFATMGFSHITINVSDLERSLAFYVGTLGMKLVHRALQDAYLEWGKAWICLQERPMLPTATPQLGVDHVALYTPKDELHAAVGALKSMNVPITRGPVERGGGWTVNFLDPDGTQLEFHSGTLGERMKVWK</sequence>
<dbReference type="CDD" id="cd04301">
    <property type="entry name" value="NAT_SF"/>
    <property type="match status" value="1"/>
</dbReference>
<dbReference type="PROSITE" id="PS00934">
    <property type="entry name" value="GLYOXALASE_I_1"/>
    <property type="match status" value="1"/>
</dbReference>
<dbReference type="InterPro" id="IPR037523">
    <property type="entry name" value="VOC_core"/>
</dbReference>
<feature type="domain" description="N-acetyltransferase" evidence="4">
    <location>
        <begin position="1"/>
        <end position="170"/>
    </location>
</feature>
<dbReference type="GO" id="GO:0016747">
    <property type="term" value="F:acyltransferase activity, transferring groups other than amino-acyl groups"/>
    <property type="evidence" value="ECO:0007669"/>
    <property type="project" value="InterPro"/>
</dbReference>
<dbReference type="InterPro" id="IPR000182">
    <property type="entry name" value="GNAT_dom"/>
</dbReference>
<gene>
    <name evidence="6" type="ORF">B2M26_12010</name>
</gene>
<comment type="caution">
    <text evidence="6">The sequence shown here is derived from an EMBL/GenBank/DDBJ whole genome shotgun (WGS) entry which is preliminary data.</text>
</comment>
<evidence type="ECO:0000259" key="4">
    <source>
        <dbReference type="PROSITE" id="PS51186"/>
    </source>
</evidence>
<dbReference type="Pfam" id="PF00583">
    <property type="entry name" value="Acetyltransf_1"/>
    <property type="match status" value="1"/>
</dbReference>
<dbReference type="InterPro" id="IPR018146">
    <property type="entry name" value="Glyoxalase_1_CS"/>
</dbReference>
<reference evidence="6 7" key="1">
    <citation type="submission" date="2017-02" db="EMBL/GenBank/DDBJ databases">
        <title>Draft genome of Acidibacillus ferrooxidans Huett2.</title>
        <authorList>
            <person name="Schopf S."/>
        </authorList>
    </citation>
    <scope>NUCLEOTIDE SEQUENCE [LARGE SCALE GENOMIC DNA]</scope>
    <source>
        <strain evidence="6 7">Huett2</strain>
    </source>
</reference>
<protein>
    <recommendedName>
        <fullName evidence="8">N-acetyltransferase domain-containing protein</fullName>
    </recommendedName>
</protein>
<dbReference type="PROSITE" id="PS51186">
    <property type="entry name" value="GNAT"/>
    <property type="match status" value="1"/>
</dbReference>
<dbReference type="SUPFAM" id="SSF55729">
    <property type="entry name" value="Acyl-CoA N-acyltransferases (Nat)"/>
    <property type="match status" value="1"/>
</dbReference>
<dbReference type="GO" id="GO:0004462">
    <property type="term" value="F:lactoylglutathione lyase activity"/>
    <property type="evidence" value="ECO:0007669"/>
    <property type="project" value="InterPro"/>
</dbReference>
<dbReference type="EMBL" id="MWPS01000033">
    <property type="protein sequence ID" value="OPG15406.1"/>
    <property type="molecule type" value="Genomic_DNA"/>
</dbReference>
<organism evidence="6 7">
    <name type="scientific">Ferroacidibacillus organovorans</name>
    <dbReference type="NCBI Taxonomy" id="1765683"/>
    <lineage>
        <taxon>Bacteria</taxon>
        <taxon>Bacillati</taxon>
        <taxon>Bacillota</taxon>
        <taxon>Bacilli</taxon>
        <taxon>Bacillales</taxon>
        <taxon>Alicyclobacillaceae</taxon>
        <taxon>Ferroacidibacillus</taxon>
    </lineage>
</organism>
<evidence type="ECO:0000256" key="2">
    <source>
        <dbReference type="ARBA" id="ARBA00022723"/>
    </source>
</evidence>
<dbReference type="InterPro" id="IPR050832">
    <property type="entry name" value="Bact_Acetyltransf"/>
</dbReference>
<dbReference type="Gene3D" id="3.10.180.10">
    <property type="entry name" value="2,3-Dihydroxybiphenyl 1,2-Dioxygenase, domain 1"/>
    <property type="match status" value="1"/>
</dbReference>
<evidence type="ECO:0000256" key="1">
    <source>
        <dbReference type="ARBA" id="ARBA00022679"/>
    </source>
</evidence>
<keyword evidence="3" id="KW-0012">Acyltransferase</keyword>
<keyword evidence="1" id="KW-0808">Transferase</keyword>
<name>A0A1V4ER51_9BACL</name>
<evidence type="ECO:0000259" key="5">
    <source>
        <dbReference type="PROSITE" id="PS51819"/>
    </source>
</evidence>